<evidence type="ECO:0000313" key="9">
    <source>
        <dbReference type="Proteomes" id="UP000605676"/>
    </source>
</evidence>
<dbReference type="InterPro" id="IPR013783">
    <property type="entry name" value="Ig-like_fold"/>
</dbReference>
<evidence type="ECO:0000256" key="3">
    <source>
        <dbReference type="ARBA" id="ARBA00023295"/>
    </source>
</evidence>
<dbReference type="InterPro" id="IPR017853">
    <property type="entry name" value="GH"/>
</dbReference>
<dbReference type="Gene3D" id="3.20.20.80">
    <property type="entry name" value="Glycosidases"/>
    <property type="match status" value="1"/>
</dbReference>
<evidence type="ECO:0008006" key="10">
    <source>
        <dbReference type="Google" id="ProtNLM"/>
    </source>
</evidence>
<accession>A0ABS1HEP5</accession>
<dbReference type="InterPro" id="IPR008979">
    <property type="entry name" value="Galactose-bd-like_sf"/>
</dbReference>
<keyword evidence="9" id="KW-1185">Reference proteome</keyword>
<gene>
    <name evidence="8" type="ORF">JIV24_02245</name>
</gene>
<organism evidence="8 9">
    <name type="scientific">Carboxylicivirga marina</name>
    <dbReference type="NCBI Taxonomy" id="2800988"/>
    <lineage>
        <taxon>Bacteria</taxon>
        <taxon>Pseudomonadati</taxon>
        <taxon>Bacteroidota</taxon>
        <taxon>Bacteroidia</taxon>
        <taxon>Marinilabiliales</taxon>
        <taxon>Marinilabiliaceae</taxon>
        <taxon>Carboxylicivirga</taxon>
    </lineage>
</organism>
<dbReference type="PANTHER" id="PTHR42732">
    <property type="entry name" value="BETA-GALACTOSIDASE"/>
    <property type="match status" value="1"/>
</dbReference>
<evidence type="ECO:0000313" key="8">
    <source>
        <dbReference type="EMBL" id="MBK3516143.1"/>
    </source>
</evidence>
<keyword evidence="4" id="KW-0732">Signal</keyword>
<keyword evidence="3" id="KW-0326">Glycosidase</keyword>
<feature type="signal peptide" evidence="4">
    <location>
        <begin position="1"/>
        <end position="21"/>
    </location>
</feature>
<evidence type="ECO:0000259" key="7">
    <source>
        <dbReference type="Pfam" id="PF02837"/>
    </source>
</evidence>
<dbReference type="SUPFAM" id="SSF51445">
    <property type="entry name" value="(Trans)glycosidases"/>
    <property type="match status" value="1"/>
</dbReference>
<dbReference type="Pfam" id="PF02837">
    <property type="entry name" value="Glyco_hydro_2_N"/>
    <property type="match status" value="1"/>
</dbReference>
<dbReference type="Pfam" id="PF00703">
    <property type="entry name" value="Glyco_hydro_2"/>
    <property type="match status" value="1"/>
</dbReference>
<dbReference type="RefSeq" id="WP_200463374.1">
    <property type="nucleotide sequence ID" value="NZ_JAENRR010000003.1"/>
</dbReference>
<dbReference type="InterPro" id="IPR006102">
    <property type="entry name" value="Ig-like_GH2"/>
</dbReference>
<comment type="similarity">
    <text evidence="1">Belongs to the glycosyl hydrolase 2 family.</text>
</comment>
<feature type="domain" description="Glycoside hydrolase family 2 immunoglobulin-like beta-sandwich" evidence="5">
    <location>
        <begin position="189"/>
        <end position="294"/>
    </location>
</feature>
<protein>
    <recommendedName>
        <fullName evidence="10">Beta-galactosidase</fullName>
    </recommendedName>
</protein>
<keyword evidence="2" id="KW-0378">Hydrolase</keyword>
<feature type="chain" id="PRO_5046975163" description="Beta-galactosidase" evidence="4">
    <location>
        <begin position="22"/>
        <end position="976"/>
    </location>
</feature>
<proteinExistence type="inferred from homology"/>
<feature type="domain" description="Glycosyl hydrolases family 2 sugar binding" evidence="7">
    <location>
        <begin position="29"/>
        <end position="170"/>
    </location>
</feature>
<sequence>MTKFVTNILTLLLLMPTVACAQSDKNTLSLNGTWNIVFDDLNEGIEKKWYLDKEFTKLQSKEIEVPSCWEETEENYEGVGFYTRKFDIPASWEGKIVEIDFDAVNYYSEVWVNDQVVGFHEGGYTPFSFRIDKLLKFGEENSIMVRVVSPIILTDKRIDGMGRQEVPMWRGAITGGIWQGVQLSAKGHTHLADVFIEPHIASDEAVLNMILNNTDATKSTKELLVNIVDAKGKVVASNQESIEAYPGKNELTWSLKIEDVNHWSMDNPYLYKVLVEVMDKQVVEDQWSHQFGMREFSVENDVFILNGKPLYLKAAFFEGLYPVKLAYPDSREMAIKEISLAKEAGFNMIRPWRKPAPPMWLDLCDSLGVLTVGSLVTECMLRPISTPRLSHVVENEVRETILNNRNRTCIVQWELFNEINRPILAQMLNSMSVLARELDPTRMILDESGGWGEGANIYLPYERTPKKFNDIHHYSGSQVCEEEFDGYLATAKTKEEKKALGLAGTKSYGKHVVPGMMTYLSEVGYGSTPDLIANNKAFEKEGNPIVAPTVYHRELNEGYINALKKAGFDKIYPNVRDLYMEEQKMHGMANKRMLEATRLNSTVKGYCVHALVGGDWVIGAGLLDLWRNPKTLVYDLTKAANQPQIAPIRILPRNVYAEKGAQLQVFGVSELSDEMASVEVQILDASKKVVWTESFNTKFATGISSFIDLKLDTKGFSGSYTVHVSISDINGKLITSNKQPFDVFSAEELKKPEYKVAVVDTEGSLKAFLDAMGIRYVDFSQSLSVDIPVIVGKANKKNKIYTKKAEDVKAFVKKGGYAVFLETTGNRVPGFNRVLEEVSVESLPLKAEMFAKWATRGGWAAKTHIVTEHPVFEGLPTNMIMHGVYENIHPVEAMCKQEGTYIAGMIGYDHFPNHDDMRRHYNGPGEVWWAADVLEANIGEGQMLMSTLRIIDFLDKDPVAEKLLYNMMNYAHSKAQ</sequence>
<comment type="caution">
    <text evidence="8">The sequence shown here is derived from an EMBL/GenBank/DDBJ whole genome shotgun (WGS) entry which is preliminary data.</text>
</comment>
<dbReference type="InterPro" id="IPR006104">
    <property type="entry name" value="Glyco_hydro_2_N"/>
</dbReference>
<dbReference type="InterPro" id="IPR051913">
    <property type="entry name" value="GH2_Domain-Containing"/>
</dbReference>
<evidence type="ECO:0000256" key="4">
    <source>
        <dbReference type="SAM" id="SignalP"/>
    </source>
</evidence>
<dbReference type="Gene3D" id="2.60.40.10">
    <property type="entry name" value="Immunoglobulins"/>
    <property type="match status" value="1"/>
</dbReference>
<dbReference type="Gene3D" id="2.60.120.260">
    <property type="entry name" value="Galactose-binding domain-like"/>
    <property type="match status" value="1"/>
</dbReference>
<evidence type="ECO:0000259" key="6">
    <source>
        <dbReference type="Pfam" id="PF02836"/>
    </source>
</evidence>
<dbReference type="EMBL" id="JAENRR010000003">
    <property type="protein sequence ID" value="MBK3516143.1"/>
    <property type="molecule type" value="Genomic_DNA"/>
</dbReference>
<dbReference type="SUPFAM" id="SSF49785">
    <property type="entry name" value="Galactose-binding domain-like"/>
    <property type="match status" value="1"/>
</dbReference>
<dbReference type="SUPFAM" id="SSF49303">
    <property type="entry name" value="beta-Galactosidase/glucuronidase domain"/>
    <property type="match status" value="1"/>
</dbReference>
<dbReference type="InterPro" id="IPR006103">
    <property type="entry name" value="Glyco_hydro_2_cat"/>
</dbReference>
<dbReference type="Pfam" id="PF02836">
    <property type="entry name" value="Glyco_hydro_2_C"/>
    <property type="match status" value="1"/>
</dbReference>
<dbReference type="InterPro" id="IPR036156">
    <property type="entry name" value="Beta-gal/glucu_dom_sf"/>
</dbReference>
<reference evidence="8 9" key="1">
    <citation type="submission" date="2021-01" db="EMBL/GenBank/DDBJ databases">
        <title>Carboxyliciviraga sp.nov., isolated from coastal sediments.</title>
        <authorList>
            <person name="Lu D."/>
            <person name="Zhang T."/>
        </authorList>
    </citation>
    <scope>NUCLEOTIDE SEQUENCE [LARGE SCALE GENOMIC DNA]</scope>
    <source>
        <strain evidence="8 9">N1Y132</strain>
    </source>
</reference>
<name>A0ABS1HEP5_9BACT</name>
<dbReference type="Proteomes" id="UP000605676">
    <property type="component" value="Unassembled WGS sequence"/>
</dbReference>
<feature type="domain" description="Glycoside hydrolase family 2 catalytic" evidence="6">
    <location>
        <begin position="297"/>
        <end position="451"/>
    </location>
</feature>
<evidence type="ECO:0000259" key="5">
    <source>
        <dbReference type="Pfam" id="PF00703"/>
    </source>
</evidence>
<evidence type="ECO:0000256" key="2">
    <source>
        <dbReference type="ARBA" id="ARBA00022801"/>
    </source>
</evidence>
<dbReference type="PANTHER" id="PTHR42732:SF2">
    <property type="entry name" value="BETA-MANNOSIDASE"/>
    <property type="match status" value="1"/>
</dbReference>
<evidence type="ECO:0000256" key="1">
    <source>
        <dbReference type="ARBA" id="ARBA00007401"/>
    </source>
</evidence>